<evidence type="ECO:0000313" key="1">
    <source>
        <dbReference type="EMBL" id="TDS76937.1"/>
    </source>
</evidence>
<organism evidence="1 2">
    <name type="scientific">Amnibacterium kyonggiense</name>
    <dbReference type="NCBI Taxonomy" id="595671"/>
    <lineage>
        <taxon>Bacteria</taxon>
        <taxon>Bacillati</taxon>
        <taxon>Actinomycetota</taxon>
        <taxon>Actinomycetes</taxon>
        <taxon>Micrococcales</taxon>
        <taxon>Microbacteriaceae</taxon>
        <taxon>Amnibacterium</taxon>
    </lineage>
</organism>
<evidence type="ECO:0000313" key="2">
    <source>
        <dbReference type="Proteomes" id="UP000295344"/>
    </source>
</evidence>
<proteinExistence type="predicted"/>
<reference evidence="1 2" key="1">
    <citation type="submission" date="2019-03" db="EMBL/GenBank/DDBJ databases">
        <title>Genomic Encyclopedia of Archaeal and Bacterial Type Strains, Phase II (KMG-II): from individual species to whole genera.</title>
        <authorList>
            <person name="Goeker M."/>
        </authorList>
    </citation>
    <scope>NUCLEOTIDE SEQUENCE [LARGE SCALE GENOMIC DNA]</scope>
    <source>
        <strain evidence="1 2">DSM 24782</strain>
    </source>
</reference>
<sequence>MYDYRGLVVDWHPRRLVVGTEWTVTALGRSEPIAVIRRLRFGGRTVFRAVTWAPTSDGRELIGYYRTGDAAAVASWRDHVDRQAARHEATSRPHSERGRG</sequence>
<comment type="caution">
    <text evidence="1">The sequence shown here is derived from an EMBL/GenBank/DDBJ whole genome shotgun (WGS) entry which is preliminary data.</text>
</comment>
<dbReference type="Proteomes" id="UP000295344">
    <property type="component" value="Unassembled WGS sequence"/>
</dbReference>
<protein>
    <submittedName>
        <fullName evidence="1">Uncharacterized protein</fullName>
    </submittedName>
</protein>
<accession>A0A4R7FKQ8</accession>
<gene>
    <name evidence="1" type="ORF">CLV52_1876</name>
</gene>
<dbReference type="EMBL" id="SOAM01000002">
    <property type="protein sequence ID" value="TDS76937.1"/>
    <property type="molecule type" value="Genomic_DNA"/>
</dbReference>
<keyword evidence="2" id="KW-1185">Reference proteome</keyword>
<name>A0A4R7FKQ8_9MICO</name>
<dbReference type="AlphaFoldDB" id="A0A4R7FKQ8"/>